<dbReference type="OrthoDB" id="3863715at2759"/>
<evidence type="ECO:0000256" key="3">
    <source>
        <dbReference type="SAM" id="Coils"/>
    </source>
</evidence>
<evidence type="ECO:0000313" key="7">
    <source>
        <dbReference type="Proteomes" id="UP000601435"/>
    </source>
</evidence>
<comment type="function">
    <text evidence="2">tRNA methylase which 2'-O-methylates cytidine(4) in tRNA(Pro) and tRNA(Gly)(GCC), and adenosine(4) in tRNA(His).</text>
</comment>
<dbReference type="GO" id="GO:0106050">
    <property type="term" value="F:tRNA 2'-O-methyltransferase activity"/>
    <property type="evidence" value="ECO:0007669"/>
    <property type="project" value="UniProtKB-UniRule"/>
</dbReference>
<dbReference type="Proteomes" id="UP000601435">
    <property type="component" value="Unassembled WGS sequence"/>
</dbReference>
<evidence type="ECO:0000256" key="4">
    <source>
        <dbReference type="SAM" id="MobiDB-lite"/>
    </source>
</evidence>
<name>A0A812N1M0_9DINO</name>
<dbReference type="SMART" id="SM00343">
    <property type="entry name" value="ZnF_C2HC"/>
    <property type="match status" value="3"/>
</dbReference>
<evidence type="ECO:0000259" key="5">
    <source>
        <dbReference type="PROSITE" id="PS50158"/>
    </source>
</evidence>
<keyword evidence="3" id="KW-0175">Coiled coil</keyword>
<proteinExistence type="inferred from homology"/>
<evidence type="ECO:0000256" key="1">
    <source>
        <dbReference type="PROSITE-ProRule" id="PRU00047"/>
    </source>
</evidence>
<dbReference type="SUPFAM" id="SSF57756">
    <property type="entry name" value="Retrovirus zinc finger-like domains"/>
    <property type="match status" value="1"/>
</dbReference>
<feature type="compositionally biased region" description="Acidic residues" evidence="4">
    <location>
        <begin position="1569"/>
        <end position="1579"/>
    </location>
</feature>
<comment type="catalytic activity">
    <reaction evidence="2">
        <text>cytidine(4) in tRNA(Pro) + S-adenosyl-L-methionine = 2'-O-methylcytidine(4) in tRNA(Pro) + S-adenosyl-L-homocysteine + H(+)</text>
        <dbReference type="Rhea" id="RHEA:32767"/>
        <dbReference type="Rhea" id="RHEA-COMP:10397"/>
        <dbReference type="Rhea" id="RHEA-COMP:10398"/>
        <dbReference type="ChEBI" id="CHEBI:15378"/>
        <dbReference type="ChEBI" id="CHEBI:57856"/>
        <dbReference type="ChEBI" id="CHEBI:59789"/>
        <dbReference type="ChEBI" id="CHEBI:74495"/>
        <dbReference type="ChEBI" id="CHEBI:82748"/>
        <dbReference type="EC" id="2.1.1.225"/>
    </reaction>
</comment>
<feature type="region of interest" description="Disordered" evidence="4">
    <location>
        <begin position="561"/>
        <end position="584"/>
    </location>
</feature>
<dbReference type="InterPro" id="IPR007871">
    <property type="entry name" value="Methyltransferase_TRM13"/>
</dbReference>
<evidence type="ECO:0000313" key="6">
    <source>
        <dbReference type="EMBL" id="CAE7272657.1"/>
    </source>
</evidence>
<protein>
    <recommendedName>
        <fullName evidence="2">tRNA:m(4)X modification enzyme TRM13</fullName>
        <ecNumber evidence="2">2.1.1.225</ecNumber>
    </recommendedName>
</protein>
<evidence type="ECO:0000256" key="2">
    <source>
        <dbReference type="RuleBase" id="RU367103"/>
    </source>
</evidence>
<accession>A0A812N1M0</accession>
<dbReference type="InterPro" id="IPR001878">
    <property type="entry name" value="Znf_CCHC"/>
</dbReference>
<keyword evidence="7" id="KW-1185">Reference proteome</keyword>
<feature type="domain" description="CCHC-type" evidence="5">
    <location>
        <begin position="144"/>
        <end position="158"/>
    </location>
</feature>
<dbReference type="EC" id="2.1.1.225" evidence="2"/>
<dbReference type="Gene3D" id="4.10.60.10">
    <property type="entry name" value="Zinc finger, CCHC-type"/>
    <property type="match status" value="1"/>
</dbReference>
<comment type="catalytic activity">
    <reaction evidence="2">
        <text>adenosine(4) in tRNA(His) + S-adenosyl-L-methionine = 2'-O-methyladenosine(4) in tRNA(His) + S-adenosyl-L-homocysteine + H(+)</text>
        <dbReference type="Rhea" id="RHEA:43196"/>
        <dbReference type="Rhea" id="RHEA-COMP:10401"/>
        <dbReference type="Rhea" id="RHEA-COMP:10402"/>
        <dbReference type="ChEBI" id="CHEBI:15378"/>
        <dbReference type="ChEBI" id="CHEBI:57856"/>
        <dbReference type="ChEBI" id="CHEBI:59789"/>
        <dbReference type="ChEBI" id="CHEBI:74411"/>
        <dbReference type="ChEBI" id="CHEBI:74477"/>
        <dbReference type="EC" id="2.1.1.225"/>
    </reaction>
</comment>
<keyword evidence="1 2" id="KW-0863">Zinc-finger</keyword>
<feature type="region of interest" description="Disordered" evidence="4">
    <location>
        <begin position="1544"/>
        <end position="1593"/>
    </location>
</feature>
<organism evidence="6 7">
    <name type="scientific">Symbiodinium necroappetens</name>
    <dbReference type="NCBI Taxonomy" id="1628268"/>
    <lineage>
        <taxon>Eukaryota</taxon>
        <taxon>Sar</taxon>
        <taxon>Alveolata</taxon>
        <taxon>Dinophyceae</taxon>
        <taxon>Suessiales</taxon>
        <taxon>Symbiodiniaceae</taxon>
        <taxon>Symbiodinium</taxon>
    </lineage>
</organism>
<reference evidence="6" key="1">
    <citation type="submission" date="2021-02" db="EMBL/GenBank/DDBJ databases">
        <authorList>
            <person name="Dougan E. K."/>
            <person name="Rhodes N."/>
            <person name="Thang M."/>
            <person name="Chan C."/>
        </authorList>
    </citation>
    <scope>NUCLEOTIDE SEQUENCE</scope>
</reference>
<dbReference type="InterPro" id="IPR039044">
    <property type="entry name" value="Trm13"/>
</dbReference>
<keyword evidence="2" id="KW-0819">tRNA processing</keyword>
<feature type="non-terminal residue" evidence="6">
    <location>
        <position position="1593"/>
    </location>
</feature>
<dbReference type="EMBL" id="CAJNJA010011443">
    <property type="protein sequence ID" value="CAE7272657.1"/>
    <property type="molecule type" value="Genomic_DNA"/>
</dbReference>
<keyword evidence="2" id="KW-0489">Methyltransferase</keyword>
<dbReference type="GO" id="GO:0030488">
    <property type="term" value="P:tRNA methylation"/>
    <property type="evidence" value="ECO:0007669"/>
    <property type="project" value="InterPro"/>
</dbReference>
<gene>
    <name evidence="6" type="ORF">SNEC2469_LOCUS6563</name>
</gene>
<dbReference type="InterPro" id="IPR036875">
    <property type="entry name" value="Znf_CCHC_sf"/>
</dbReference>
<feature type="domain" description="CCHC-type" evidence="5">
    <location>
        <begin position="75"/>
        <end position="89"/>
    </location>
</feature>
<sequence>EYDEVTQPDIHKTECTVGGKWKVELLYMYADCPTEKTVEKPVEVVVEKEVPFIVEVERSRGVEASTGTQTTALWCAYCGAPGHSIAECPLLRLQQQVRQLELESKKPKHQDCQLCGDADHLAPNCPTLRRPTCFDACVQTDLQCQLCDKLGHIAKQCPLLAALMQKSDGATARIRVGGGWLIAPQVPGLGEPGLNEEEAIQALAAANTAGCMTKGGILEQRAREGAALVARLRTENAAAAWSVDCDRQRIRSLQKDRQRLLHELGSLEQKERELLESAREADRELLLEKRQAEERTFGQETALGIIASRATSAEQRWKDAEANSSKLRISAAEAESASATTSRIAAADVDRYSIEIRELQKALAHGNQTPHMLQSSESGESRSQLNHMVQRMQREEASCAELRRVQQILSAQVEDSRLKQAETEKRALHVARELVDSSQAIAWLQNEVAVQREAWAELDALRSHNDLLRQQVQVQNTSTDRDFVTETPDRQSQSVEQPELRAVSEALQLAWEGEAKGHRKAQQQLQSLEILCLTPARQQLLQFAGLSKQWRHCLSRWRSAGRENDQISQSAKEPTLSPGTEEELRHSVSVPAAHDVCGCIESLARETVHQLVLARNSVDERPGTAWHEQWADTDRGRGPRVPAGQIQALETEVEDSDAPSLTSSSLSLPLREAMYSRSKLRQDKLEFNDAIPYKLAFGKCIPGIPRMGKWCIQSHALRPDLEVLQDQARILAAGPMGPERFKAMEQFWGPAWVVLKYQSAQYRLGPLGKLMDSAVEGDCGFSSHYLSDDFITEVLEWLRNLTLRDVCQQEMTSSQTISKAVDEILQNATRQTYQQAKALKQRTQVEAIASQCLRHMHSCDPECDVVLELGAGQAVLGHAVSLASNLPLVAVDRRSNTDALASTSTLRVQAEIAAFTTSLLPDGNHASSIGGSRAAIVVKHLCGHGFDEALALALVLHKDSRFGFFCGAPCCHATMRWASLSSEVCRWLREQGMPGTPDEAKAFSLLTDIIRLARVGADSKACGRWRLRHHVDDTEAALLGRKVCRLIDEGRLVHLESQGLTVRLLEYCHPSLSPDNILVLAKPKDLVNGTELPLSWPGPGAGSLTPLLPPSCILIELDPTTPHSLTARVAALLMEMKASGSLPIAVAGVADTTHVLTCSVLSTDSLALTELLQCLGHSLLLQRVVSRYMPLTSTATQVSDVATDAQSGLKVGSPKTAQSTLRVSARPRSVEPDLCKALPSQMLDPVNFTHVLTVYHSVDFRYSLLPRSCFDPSAWSNAKREAHKESKVAFRFVEAGLRCRRLWKSDAASAVTGVVIWSDTKEAKSDDEWIRFASKVWGSDTVLAELRPACSSGWAARVETYSDVSLVPCRGTWYPLEDGRQDGASGNLLLLDASSTNEEAILLVRRILQTVLRAPSPALDRCGTAVLRLRCGRRPRAVKQWLKDMTHLIEETSSKFNRVELLHLLSDRENERTAIFSWSGVPTETCCRTASERAALSERIRDGQGKPPEQRSGFLYGTFVQGGHDKHRFSSDRGARSMYRVYRSSVSQDSAMDPSELRSASRRSSAAPQDEESDSDEYEACTVRQNQGKFAVT</sequence>
<comment type="catalytic activity">
    <reaction evidence="2">
        <text>cytidine(4) in tRNA(Gly)(GCC) + S-adenosyl-L-methionine = 2'-O-methylcytidine(4) in tRNA(Gly)(GCC) + S-adenosyl-L-homocysteine + H(+)</text>
        <dbReference type="Rhea" id="RHEA:43192"/>
        <dbReference type="Rhea" id="RHEA-COMP:10399"/>
        <dbReference type="Rhea" id="RHEA-COMP:10400"/>
        <dbReference type="ChEBI" id="CHEBI:15378"/>
        <dbReference type="ChEBI" id="CHEBI:57856"/>
        <dbReference type="ChEBI" id="CHEBI:59789"/>
        <dbReference type="ChEBI" id="CHEBI:74495"/>
        <dbReference type="ChEBI" id="CHEBI:82748"/>
        <dbReference type="EC" id="2.1.1.225"/>
    </reaction>
</comment>
<dbReference type="GO" id="GO:0008270">
    <property type="term" value="F:zinc ion binding"/>
    <property type="evidence" value="ECO:0007669"/>
    <property type="project" value="UniProtKB-KW"/>
</dbReference>
<feature type="compositionally biased region" description="Polar residues" evidence="4">
    <location>
        <begin position="1583"/>
        <end position="1593"/>
    </location>
</feature>
<dbReference type="GO" id="GO:0003676">
    <property type="term" value="F:nucleic acid binding"/>
    <property type="evidence" value="ECO:0007669"/>
    <property type="project" value="InterPro"/>
</dbReference>
<keyword evidence="2" id="KW-0479">Metal-binding</keyword>
<dbReference type="PANTHER" id="PTHR12998:SF0">
    <property type="entry name" value="TRNA:M(4)X MODIFICATION ENZYME TRM13 HOMOLOG"/>
    <property type="match status" value="1"/>
</dbReference>
<comment type="caution">
    <text evidence="6">The sequence shown here is derived from an EMBL/GenBank/DDBJ whole genome shotgun (WGS) entry which is preliminary data.</text>
</comment>
<dbReference type="PROSITE" id="PS50158">
    <property type="entry name" value="ZF_CCHC"/>
    <property type="match status" value="2"/>
</dbReference>
<dbReference type="PANTHER" id="PTHR12998">
    <property type="entry name" value="TRNA:M(4)X MODIFICATION ENZYME TRM13 HOMOLOG"/>
    <property type="match status" value="1"/>
</dbReference>
<feature type="coiled-coil region" evidence="3">
    <location>
        <begin position="250"/>
        <end position="295"/>
    </location>
</feature>
<dbReference type="Pfam" id="PF05206">
    <property type="entry name" value="TRM13"/>
    <property type="match status" value="1"/>
</dbReference>
<keyword evidence="2" id="KW-0949">S-adenosyl-L-methionine</keyword>
<comment type="similarity">
    <text evidence="2">Belongs to the methyltransferase TRM13 family.</text>
</comment>
<keyword evidence="2" id="KW-0862">Zinc</keyword>
<keyword evidence="2" id="KW-0808">Transferase</keyword>